<keyword evidence="2" id="KW-0805">Transcription regulation</keyword>
<dbReference type="EMBL" id="JAGEPF010000052">
    <property type="protein sequence ID" value="MBO2465818.1"/>
    <property type="molecule type" value="Genomic_DNA"/>
</dbReference>
<evidence type="ECO:0000256" key="1">
    <source>
        <dbReference type="ARBA" id="ARBA00009437"/>
    </source>
</evidence>
<dbReference type="InterPro" id="IPR036390">
    <property type="entry name" value="WH_DNA-bd_sf"/>
</dbReference>
<dbReference type="InterPro" id="IPR005119">
    <property type="entry name" value="LysR_subst-bd"/>
</dbReference>
<evidence type="ECO:0000256" key="3">
    <source>
        <dbReference type="ARBA" id="ARBA00023125"/>
    </source>
</evidence>
<dbReference type="InterPro" id="IPR036388">
    <property type="entry name" value="WH-like_DNA-bd_sf"/>
</dbReference>
<dbReference type="Pfam" id="PF00126">
    <property type="entry name" value="HTH_1"/>
    <property type="match status" value="1"/>
</dbReference>
<evidence type="ECO:0000313" key="6">
    <source>
        <dbReference type="EMBL" id="MBO2465818.1"/>
    </source>
</evidence>
<evidence type="ECO:0000259" key="5">
    <source>
        <dbReference type="PROSITE" id="PS50931"/>
    </source>
</evidence>
<sequence>MELRQLRYLVAVAEEGGFTRAAARVRVAQPAVSQQIAQLEREVGAALFDRTGRRVKPTPAGEAFLPCARAALAAADAGMDAVAALSGELAGHLAVGTIPCPPERLLERLGRYRREHPKVRLTLRTGHPEALTAQVGSGELAAAVIGATASRLPAGPAGQVLRPTLASHPVEVEPLVLAVARDHRLAGAAEASLDDLRDEPVVTLTLGAGLRSVLEAACAAAGFVPDVRTETDDLVLLADLVAHGLGIALLPRSAAGRALGGLAVVPLRDAPERSTTLIWRRDHVPLPVRALLDLLRE</sequence>
<dbReference type="Proteomes" id="UP000680206">
    <property type="component" value="Unassembled WGS sequence"/>
</dbReference>
<dbReference type="PANTHER" id="PTHR30346:SF28">
    <property type="entry name" value="HTH-TYPE TRANSCRIPTIONAL REGULATOR CYNR"/>
    <property type="match status" value="1"/>
</dbReference>
<dbReference type="SUPFAM" id="SSF53850">
    <property type="entry name" value="Periplasmic binding protein-like II"/>
    <property type="match status" value="1"/>
</dbReference>
<evidence type="ECO:0000256" key="2">
    <source>
        <dbReference type="ARBA" id="ARBA00023015"/>
    </source>
</evidence>
<dbReference type="Pfam" id="PF03466">
    <property type="entry name" value="LysR_substrate"/>
    <property type="match status" value="1"/>
</dbReference>
<organism evidence="6 7">
    <name type="scientific">Actinomadura violacea</name>
    <dbReference type="NCBI Taxonomy" id="2819934"/>
    <lineage>
        <taxon>Bacteria</taxon>
        <taxon>Bacillati</taxon>
        <taxon>Actinomycetota</taxon>
        <taxon>Actinomycetes</taxon>
        <taxon>Streptosporangiales</taxon>
        <taxon>Thermomonosporaceae</taxon>
        <taxon>Actinomadura</taxon>
    </lineage>
</organism>
<accession>A0ABS3SB72</accession>
<protein>
    <submittedName>
        <fullName evidence="6">LysR family transcriptional regulator</fullName>
    </submittedName>
</protein>
<dbReference type="RefSeq" id="WP_208252672.1">
    <property type="nucleotide sequence ID" value="NZ_JAGEPF010000052.1"/>
</dbReference>
<comment type="similarity">
    <text evidence="1">Belongs to the LysR transcriptional regulatory family.</text>
</comment>
<dbReference type="PANTHER" id="PTHR30346">
    <property type="entry name" value="TRANSCRIPTIONAL DUAL REGULATOR HCAR-RELATED"/>
    <property type="match status" value="1"/>
</dbReference>
<feature type="domain" description="HTH lysR-type" evidence="5">
    <location>
        <begin position="1"/>
        <end position="58"/>
    </location>
</feature>
<keyword evidence="3" id="KW-0238">DNA-binding</keyword>
<dbReference type="PRINTS" id="PR00039">
    <property type="entry name" value="HTHLYSR"/>
</dbReference>
<evidence type="ECO:0000256" key="4">
    <source>
        <dbReference type="ARBA" id="ARBA00023163"/>
    </source>
</evidence>
<dbReference type="Gene3D" id="3.40.190.10">
    <property type="entry name" value="Periplasmic binding protein-like II"/>
    <property type="match status" value="2"/>
</dbReference>
<keyword evidence="7" id="KW-1185">Reference proteome</keyword>
<name>A0ABS3SB72_9ACTN</name>
<dbReference type="PROSITE" id="PS50931">
    <property type="entry name" value="HTH_LYSR"/>
    <property type="match status" value="1"/>
</dbReference>
<dbReference type="Gene3D" id="1.10.10.10">
    <property type="entry name" value="Winged helix-like DNA-binding domain superfamily/Winged helix DNA-binding domain"/>
    <property type="match status" value="1"/>
</dbReference>
<comment type="caution">
    <text evidence="6">The sequence shown here is derived from an EMBL/GenBank/DDBJ whole genome shotgun (WGS) entry which is preliminary data.</text>
</comment>
<evidence type="ECO:0000313" key="7">
    <source>
        <dbReference type="Proteomes" id="UP000680206"/>
    </source>
</evidence>
<keyword evidence="4" id="KW-0804">Transcription</keyword>
<reference evidence="6 7" key="1">
    <citation type="submission" date="2021-03" db="EMBL/GenBank/DDBJ databases">
        <title>Actinomadura violae sp. nov., isolated from lichen in Thailand.</title>
        <authorList>
            <person name="Kanchanasin P."/>
            <person name="Saeng-In P."/>
            <person name="Phongsopitanun W."/>
            <person name="Yuki M."/>
            <person name="Kudo T."/>
            <person name="Ohkuma M."/>
            <person name="Tanasupawat S."/>
        </authorList>
    </citation>
    <scope>NUCLEOTIDE SEQUENCE [LARGE SCALE GENOMIC DNA]</scope>
    <source>
        <strain evidence="6 7">LCR2-06</strain>
    </source>
</reference>
<dbReference type="InterPro" id="IPR000847">
    <property type="entry name" value="LysR_HTH_N"/>
</dbReference>
<gene>
    <name evidence="6" type="ORF">J4709_50500</name>
</gene>
<proteinExistence type="inferred from homology"/>
<dbReference type="SUPFAM" id="SSF46785">
    <property type="entry name" value="Winged helix' DNA-binding domain"/>
    <property type="match status" value="1"/>
</dbReference>